<evidence type="ECO:0000313" key="3">
    <source>
        <dbReference type="EMBL" id="KFO30925.1"/>
    </source>
</evidence>
<evidence type="ECO:0000313" key="4">
    <source>
        <dbReference type="Proteomes" id="UP000028990"/>
    </source>
</evidence>
<accession>A0A091DKV0</accession>
<keyword evidence="2" id="KW-0677">Repeat</keyword>
<evidence type="ECO:0000256" key="1">
    <source>
        <dbReference type="ARBA" id="ARBA00022574"/>
    </source>
</evidence>
<gene>
    <name evidence="3" type="ORF">H920_07656</name>
</gene>
<evidence type="ECO:0000256" key="2">
    <source>
        <dbReference type="ARBA" id="ARBA00022737"/>
    </source>
</evidence>
<proteinExistence type="predicted"/>
<keyword evidence="1" id="KW-0853">WD repeat</keyword>
<dbReference type="AlphaFoldDB" id="A0A091DKV0"/>
<reference evidence="3 4" key="1">
    <citation type="submission" date="2013-11" db="EMBL/GenBank/DDBJ databases">
        <title>The Damaraland mole rat (Fukomys damarensis) genome and evolution of African mole rats.</title>
        <authorList>
            <person name="Gladyshev V.N."/>
            <person name="Fang X."/>
        </authorList>
    </citation>
    <scope>NUCLEOTIDE SEQUENCE [LARGE SCALE GENOMIC DNA]</scope>
    <source>
        <tissue evidence="3">Liver</tissue>
    </source>
</reference>
<organism evidence="3 4">
    <name type="scientific">Fukomys damarensis</name>
    <name type="common">Damaraland mole rat</name>
    <name type="synonym">Cryptomys damarensis</name>
    <dbReference type="NCBI Taxonomy" id="885580"/>
    <lineage>
        <taxon>Eukaryota</taxon>
        <taxon>Metazoa</taxon>
        <taxon>Chordata</taxon>
        <taxon>Craniata</taxon>
        <taxon>Vertebrata</taxon>
        <taxon>Euteleostomi</taxon>
        <taxon>Mammalia</taxon>
        <taxon>Eutheria</taxon>
        <taxon>Euarchontoglires</taxon>
        <taxon>Glires</taxon>
        <taxon>Rodentia</taxon>
        <taxon>Hystricomorpha</taxon>
        <taxon>Bathyergidae</taxon>
        <taxon>Fukomys</taxon>
    </lineage>
</organism>
<dbReference type="Proteomes" id="UP000028990">
    <property type="component" value="Unassembled WGS sequence"/>
</dbReference>
<protein>
    <submittedName>
        <fullName evidence="3">WD repeat domain phosphoinositide-interacting protein 4</fullName>
    </submittedName>
</protein>
<dbReference type="EMBL" id="KN122353">
    <property type="protein sequence ID" value="KFO30925.1"/>
    <property type="molecule type" value="Genomic_DNA"/>
</dbReference>
<name>A0A091DKV0_FUKDA</name>
<dbReference type="PANTHER" id="PTHR11227">
    <property type="entry name" value="WD-REPEAT PROTEIN INTERACTING WITH PHOSPHOINOSIDES WIPI -RELATED"/>
    <property type="match status" value="1"/>
</dbReference>
<keyword evidence="4" id="KW-1185">Reference proteome</keyword>
<dbReference type="InterPro" id="IPR048720">
    <property type="entry name" value="PROPPIN"/>
</dbReference>
<sequence length="81" mass="8898">MTQQPLRGITSLCFGQHQSCFCCASETGVCIYNVEPLMQKRHLDHEQVSSTGLAEMLHSSNQLALVADDSSPKFSEISVLL</sequence>